<sequence>MKLKFLAASVRFLIIAVILGMVILLDEREEKSGGSSLQETVLLSQKVKRFEKMLSISPGQSLTKSTNEQVASSIISIYLQRKCTLALHEPFDAEIQAHFALSGEKTPLQKLAITTQDNSVYVQRLNTFSDLRSVITPDFARKTTLQKVKSIIHEDLHDEFNLPLEQEEALITPLAYLAAREFFQSTGDKQYVKDSEKKIADARAMSREINAFVKYMETVFKRLPCDEAQKKVYRHLVTLRHYQNMYQKDTAGQKDTLEAKANYDFNYWKYFDTIISLHELGVSLKTLIVDLKKSPHTYPEITQYFRKLEERYRKQYNR</sequence>
<keyword evidence="1" id="KW-0812">Transmembrane</keyword>
<evidence type="ECO:0000256" key="1">
    <source>
        <dbReference type="SAM" id="Phobius"/>
    </source>
</evidence>
<dbReference type="Proteomes" id="UP000179023">
    <property type="component" value="Unassembled WGS sequence"/>
</dbReference>
<organism evidence="2 3">
    <name type="scientific">Candidatus Sungbacteria bacterium RIFCSPHIGHO2_02_FULL_47_11</name>
    <dbReference type="NCBI Taxonomy" id="1802270"/>
    <lineage>
        <taxon>Bacteria</taxon>
        <taxon>Candidatus Sungiibacteriota</taxon>
    </lineage>
</organism>
<reference evidence="2 3" key="1">
    <citation type="journal article" date="2016" name="Nat. Commun.">
        <title>Thousands of microbial genomes shed light on interconnected biogeochemical processes in an aquifer system.</title>
        <authorList>
            <person name="Anantharaman K."/>
            <person name="Brown C.T."/>
            <person name="Hug L.A."/>
            <person name="Sharon I."/>
            <person name="Castelle C.J."/>
            <person name="Probst A.J."/>
            <person name="Thomas B.C."/>
            <person name="Singh A."/>
            <person name="Wilkins M.J."/>
            <person name="Karaoz U."/>
            <person name="Brodie E.L."/>
            <person name="Williams K.H."/>
            <person name="Hubbard S.S."/>
            <person name="Banfield J.F."/>
        </authorList>
    </citation>
    <scope>NUCLEOTIDE SEQUENCE [LARGE SCALE GENOMIC DNA]</scope>
</reference>
<dbReference type="AlphaFoldDB" id="A0A1G2KL67"/>
<comment type="caution">
    <text evidence="2">The sequence shown here is derived from an EMBL/GenBank/DDBJ whole genome shotgun (WGS) entry which is preliminary data.</text>
</comment>
<dbReference type="EMBL" id="MHQI01000026">
    <property type="protein sequence ID" value="OHA00136.1"/>
    <property type="molecule type" value="Genomic_DNA"/>
</dbReference>
<gene>
    <name evidence="2" type="ORF">A3C07_00230</name>
</gene>
<keyword evidence="1" id="KW-1133">Transmembrane helix</keyword>
<protein>
    <submittedName>
        <fullName evidence="2">Uncharacterized protein</fullName>
    </submittedName>
</protein>
<evidence type="ECO:0000313" key="3">
    <source>
        <dbReference type="Proteomes" id="UP000179023"/>
    </source>
</evidence>
<keyword evidence="1" id="KW-0472">Membrane</keyword>
<name>A0A1G2KL67_9BACT</name>
<proteinExistence type="predicted"/>
<accession>A0A1G2KL67</accession>
<feature type="transmembrane region" description="Helical" evidence="1">
    <location>
        <begin position="6"/>
        <end position="25"/>
    </location>
</feature>
<evidence type="ECO:0000313" key="2">
    <source>
        <dbReference type="EMBL" id="OHA00136.1"/>
    </source>
</evidence>